<sequence length="352" mass="40442">MASWDIEMPLLTTLRVDTTFSAHLQGTRPCWVAPRLNEVTLYLVDLQNDGSTVPVYWPFKQSPHQLTELVWTPSTDKSFLDIGHTLTQLHYCSLEVARHAGADGLPRCTLQQLRHLDIYGPFRSVLTIMNRLTLPMLEDFAFDFVEQISPITDHILSALGRLRQRSSYSLRFLSCPLAILSLQNSSVHLDLARSINELRVVVSKEERHEEAISNLSHSRLFPGLELLHVAFRELPDETSTLFSDIANMAEIRFTPEPSASHSTSLKVVSIEMADYNHSTSGEISVQNEAFQHLLGLQNRGLLLLGHIVDGMWHSSWRDTHWNSGEMTLAERRWHRFGRNDRLYRREFEDFQR</sequence>
<reference evidence="1 2" key="1">
    <citation type="submission" date="2024-05" db="EMBL/GenBank/DDBJ databases">
        <title>A draft genome resource for the thread blight pathogen Marasmius tenuissimus strain MS-2.</title>
        <authorList>
            <person name="Yulfo-Soto G.E."/>
            <person name="Baruah I.K."/>
            <person name="Amoako-Attah I."/>
            <person name="Bukari Y."/>
            <person name="Meinhardt L.W."/>
            <person name="Bailey B.A."/>
            <person name="Cohen S.P."/>
        </authorList>
    </citation>
    <scope>NUCLEOTIDE SEQUENCE [LARGE SCALE GENOMIC DNA]</scope>
    <source>
        <strain evidence="1 2">MS-2</strain>
    </source>
</reference>
<proteinExistence type="predicted"/>
<evidence type="ECO:0000313" key="1">
    <source>
        <dbReference type="EMBL" id="KAL0068417.1"/>
    </source>
</evidence>
<organism evidence="1 2">
    <name type="scientific">Marasmius tenuissimus</name>
    <dbReference type="NCBI Taxonomy" id="585030"/>
    <lineage>
        <taxon>Eukaryota</taxon>
        <taxon>Fungi</taxon>
        <taxon>Dikarya</taxon>
        <taxon>Basidiomycota</taxon>
        <taxon>Agaricomycotina</taxon>
        <taxon>Agaricomycetes</taxon>
        <taxon>Agaricomycetidae</taxon>
        <taxon>Agaricales</taxon>
        <taxon>Marasmiineae</taxon>
        <taxon>Marasmiaceae</taxon>
        <taxon>Marasmius</taxon>
    </lineage>
</organism>
<keyword evidence="2" id="KW-1185">Reference proteome</keyword>
<dbReference type="EMBL" id="JBBXMP010000018">
    <property type="protein sequence ID" value="KAL0068417.1"/>
    <property type="molecule type" value="Genomic_DNA"/>
</dbReference>
<name>A0ABR3A356_9AGAR</name>
<comment type="caution">
    <text evidence="1">The sequence shown here is derived from an EMBL/GenBank/DDBJ whole genome shotgun (WGS) entry which is preliminary data.</text>
</comment>
<dbReference type="Proteomes" id="UP001437256">
    <property type="component" value="Unassembled WGS sequence"/>
</dbReference>
<protein>
    <submittedName>
        <fullName evidence="1">Uncharacterized protein</fullName>
    </submittedName>
</protein>
<evidence type="ECO:0000313" key="2">
    <source>
        <dbReference type="Proteomes" id="UP001437256"/>
    </source>
</evidence>
<accession>A0ABR3A356</accession>
<gene>
    <name evidence="1" type="ORF">AAF712_004495</name>
</gene>